<dbReference type="HAMAP" id="MF_00199">
    <property type="entry name" value="ApaH"/>
    <property type="match status" value="1"/>
</dbReference>
<dbReference type="EC" id="3.6.1.41" evidence="5"/>
<evidence type="ECO:0000256" key="4">
    <source>
        <dbReference type="ARBA" id="ARBA00049417"/>
    </source>
</evidence>
<dbReference type="NCBIfam" id="TIGR00668">
    <property type="entry name" value="apaH"/>
    <property type="match status" value="1"/>
</dbReference>
<dbReference type="SUPFAM" id="SSF56300">
    <property type="entry name" value="Metallo-dependent phosphatases"/>
    <property type="match status" value="1"/>
</dbReference>
<evidence type="ECO:0000313" key="8">
    <source>
        <dbReference type="Proteomes" id="UP000280792"/>
    </source>
</evidence>
<dbReference type="PANTHER" id="PTHR40942">
    <property type="match status" value="1"/>
</dbReference>
<evidence type="ECO:0000256" key="3">
    <source>
        <dbReference type="ARBA" id="ARBA00022801"/>
    </source>
</evidence>
<dbReference type="InterPro" id="IPR004617">
    <property type="entry name" value="ApaH"/>
</dbReference>
<dbReference type="InterPro" id="IPR004843">
    <property type="entry name" value="Calcineurin-like_PHP"/>
</dbReference>
<dbReference type="InterPro" id="IPR029052">
    <property type="entry name" value="Metallo-depent_PP-like"/>
</dbReference>
<dbReference type="NCBIfam" id="NF001204">
    <property type="entry name" value="PRK00166.1"/>
    <property type="match status" value="1"/>
</dbReference>
<reference evidence="7 8" key="2">
    <citation type="submission" date="2018-12" db="EMBL/GenBank/DDBJ databases">
        <title>Simiduia agarivorans gen. nov., sp. nov., a marine, agarolytic bacterium isolated from shallow coastal water from Keelung, Taiwan.</title>
        <authorList>
            <person name="Shieh W.Y."/>
        </authorList>
    </citation>
    <scope>NUCLEOTIDE SEQUENCE [LARGE SCALE GENOMIC DNA]</scope>
    <source>
        <strain evidence="7 8">GTF-13</strain>
    </source>
</reference>
<comment type="function">
    <text evidence="1 5">Hydrolyzes diadenosine 5',5'''-P1,P4-tetraphosphate to yield ADP.</text>
</comment>
<keyword evidence="3 5" id="KW-0378">Hydrolase</keyword>
<dbReference type="EMBL" id="QWEZ01000002">
    <property type="protein sequence ID" value="RRJ83368.1"/>
    <property type="molecule type" value="Genomic_DNA"/>
</dbReference>
<comment type="caution">
    <text evidence="7">The sequence shown here is derived from an EMBL/GenBank/DDBJ whole genome shotgun (WGS) entry which is preliminary data.</text>
</comment>
<comment type="similarity">
    <text evidence="2 5">Belongs to the Ap4A hydrolase family.</text>
</comment>
<protein>
    <recommendedName>
        <fullName evidence="5">Bis(5'-nucleosyl)-tetraphosphatase, symmetrical</fullName>
        <ecNumber evidence="5">3.6.1.41</ecNumber>
    </recommendedName>
    <alternativeName>
        <fullName evidence="5">Ap4A hydrolase</fullName>
    </alternativeName>
    <alternativeName>
        <fullName evidence="5">Diadenosine 5',5'''-P1,P4-tetraphosphate pyrophosphohydrolase</fullName>
    </alternativeName>
    <alternativeName>
        <fullName evidence="5">Diadenosine tetraphosphatase</fullName>
    </alternativeName>
</protein>
<sequence length="274" mass="31218">MSTYAIGDIQGCFDQLEDLLALVEFDPDEDRLWIAGDLVNRGPQSLETLRFLKGLGDRCIAVLGNHDLHLLAVANEVMRDRRQDTLTAILEAPDRDELLHWLRHLPLIHHCPRLNYTLVHAGIPPIWSLKAALNRAAEVESVLRSDNYRKLLGNMYGDEPACWHKNLKGWARLRVIINYLTRMRFCRADGTLNLDQKNGPDDPPKGFLPWYSHPRRKSDDQRILFGHWAALEGKACHPNVFALDTGCVWGGQLTAMELESGRLTTLQCPLPEFR</sequence>
<name>A0A3P3VN78_9GAMM</name>
<feature type="domain" description="Calcineurin-like phosphoesterase" evidence="6">
    <location>
        <begin position="2"/>
        <end position="132"/>
    </location>
</feature>
<dbReference type="GO" id="GO:0008803">
    <property type="term" value="F:bis(5'-nucleosyl)-tetraphosphatase (symmetrical) activity"/>
    <property type="evidence" value="ECO:0007669"/>
    <property type="project" value="UniProtKB-UniRule"/>
</dbReference>
<dbReference type="RefSeq" id="WP_125017997.1">
    <property type="nucleotide sequence ID" value="NZ_QWEZ01000002.1"/>
</dbReference>
<dbReference type="PANTHER" id="PTHR40942:SF4">
    <property type="entry name" value="CYTOCHROME C5"/>
    <property type="match status" value="1"/>
</dbReference>
<organism evidence="7 8">
    <name type="scientific">Aestuariirhabdus litorea</name>
    <dbReference type="NCBI Taxonomy" id="2528527"/>
    <lineage>
        <taxon>Bacteria</taxon>
        <taxon>Pseudomonadati</taxon>
        <taxon>Pseudomonadota</taxon>
        <taxon>Gammaproteobacteria</taxon>
        <taxon>Oceanospirillales</taxon>
        <taxon>Aestuariirhabdaceae</taxon>
        <taxon>Aestuariirhabdus</taxon>
    </lineage>
</organism>
<dbReference type="Pfam" id="PF00149">
    <property type="entry name" value="Metallophos"/>
    <property type="match status" value="1"/>
</dbReference>
<proteinExistence type="inferred from homology"/>
<dbReference type="Gene3D" id="3.60.21.10">
    <property type="match status" value="1"/>
</dbReference>
<dbReference type="AlphaFoldDB" id="A0A3P3VN78"/>
<accession>A0A3P3VN78</accession>
<gene>
    <name evidence="5" type="primary">apaH</name>
    <name evidence="7" type="ORF">D0544_16250</name>
</gene>
<evidence type="ECO:0000313" key="7">
    <source>
        <dbReference type="EMBL" id="RRJ83368.1"/>
    </source>
</evidence>
<comment type="catalytic activity">
    <reaction evidence="4 5">
        <text>P(1),P(4)-bis(5'-adenosyl) tetraphosphate + H2O = 2 ADP + 2 H(+)</text>
        <dbReference type="Rhea" id="RHEA:24252"/>
        <dbReference type="ChEBI" id="CHEBI:15377"/>
        <dbReference type="ChEBI" id="CHEBI:15378"/>
        <dbReference type="ChEBI" id="CHEBI:58141"/>
        <dbReference type="ChEBI" id="CHEBI:456216"/>
        <dbReference type="EC" id="3.6.1.41"/>
    </reaction>
</comment>
<dbReference type="CDD" id="cd07422">
    <property type="entry name" value="MPP_ApaH"/>
    <property type="match status" value="1"/>
</dbReference>
<evidence type="ECO:0000259" key="6">
    <source>
        <dbReference type="Pfam" id="PF00149"/>
    </source>
</evidence>
<dbReference type="Proteomes" id="UP000280792">
    <property type="component" value="Unassembled WGS sequence"/>
</dbReference>
<evidence type="ECO:0000256" key="5">
    <source>
        <dbReference type="HAMAP-Rule" id="MF_00199"/>
    </source>
</evidence>
<reference evidence="7 8" key="1">
    <citation type="submission" date="2018-08" db="EMBL/GenBank/DDBJ databases">
        <authorList>
            <person name="Khan S.A."/>
        </authorList>
    </citation>
    <scope>NUCLEOTIDE SEQUENCE [LARGE SCALE GENOMIC DNA]</scope>
    <source>
        <strain evidence="7 8">GTF-13</strain>
    </source>
</reference>
<keyword evidence="8" id="KW-1185">Reference proteome</keyword>
<evidence type="ECO:0000256" key="2">
    <source>
        <dbReference type="ARBA" id="ARBA00005419"/>
    </source>
</evidence>
<evidence type="ECO:0000256" key="1">
    <source>
        <dbReference type="ARBA" id="ARBA00003413"/>
    </source>
</evidence>
<dbReference type="PIRSF" id="PIRSF000903">
    <property type="entry name" value="B5n-ttraPtase_sm"/>
    <property type="match status" value="1"/>
</dbReference>